<organism evidence="1 2">
    <name type="scientific">Colocasia esculenta</name>
    <name type="common">Wild taro</name>
    <name type="synonym">Arum esculentum</name>
    <dbReference type="NCBI Taxonomy" id="4460"/>
    <lineage>
        <taxon>Eukaryota</taxon>
        <taxon>Viridiplantae</taxon>
        <taxon>Streptophyta</taxon>
        <taxon>Embryophyta</taxon>
        <taxon>Tracheophyta</taxon>
        <taxon>Spermatophyta</taxon>
        <taxon>Magnoliopsida</taxon>
        <taxon>Liliopsida</taxon>
        <taxon>Araceae</taxon>
        <taxon>Aroideae</taxon>
        <taxon>Colocasieae</taxon>
        <taxon>Colocasia</taxon>
    </lineage>
</organism>
<dbReference type="EMBL" id="NMUH01001266">
    <property type="protein sequence ID" value="MQL90702.1"/>
    <property type="molecule type" value="Genomic_DNA"/>
</dbReference>
<protein>
    <submittedName>
        <fullName evidence="1">Uncharacterized protein</fullName>
    </submittedName>
</protein>
<sequence length="85" mass="9622">MCFSSVDTPIDGVDTGLEFLKLFHENRVKCVDTVHGRVNTRPSSQETQLPDWDRVSTQSLVVSTLVPASRRPFYANGTVCRHTQW</sequence>
<gene>
    <name evidence="1" type="ORF">Taro_023294</name>
</gene>
<accession>A0A843UX15</accession>
<keyword evidence="2" id="KW-1185">Reference proteome</keyword>
<dbReference type="AlphaFoldDB" id="A0A843UX15"/>
<dbReference type="Proteomes" id="UP000652761">
    <property type="component" value="Unassembled WGS sequence"/>
</dbReference>
<proteinExistence type="predicted"/>
<reference evidence="1" key="1">
    <citation type="submission" date="2017-07" db="EMBL/GenBank/DDBJ databases">
        <title>Taro Niue Genome Assembly and Annotation.</title>
        <authorList>
            <person name="Atibalentja N."/>
            <person name="Keating K."/>
            <person name="Fields C.J."/>
        </authorList>
    </citation>
    <scope>NUCLEOTIDE SEQUENCE</scope>
    <source>
        <strain evidence="1">Niue_2</strain>
        <tissue evidence="1">Leaf</tissue>
    </source>
</reference>
<evidence type="ECO:0000313" key="2">
    <source>
        <dbReference type="Proteomes" id="UP000652761"/>
    </source>
</evidence>
<evidence type="ECO:0000313" key="1">
    <source>
        <dbReference type="EMBL" id="MQL90702.1"/>
    </source>
</evidence>
<name>A0A843UX15_COLES</name>
<comment type="caution">
    <text evidence="1">The sequence shown here is derived from an EMBL/GenBank/DDBJ whole genome shotgun (WGS) entry which is preliminary data.</text>
</comment>